<dbReference type="EMBL" id="CP063845">
    <property type="protein sequence ID" value="UFP95503.1"/>
    <property type="molecule type" value="Genomic_DNA"/>
</dbReference>
<dbReference type="Proteomes" id="UP001054846">
    <property type="component" value="Chromosome"/>
</dbReference>
<keyword evidence="1" id="KW-0732">Signal</keyword>
<gene>
    <name evidence="2" type="ORF">ISF26_04440</name>
</gene>
<keyword evidence="3" id="KW-1185">Reference proteome</keyword>
<evidence type="ECO:0000313" key="3">
    <source>
        <dbReference type="Proteomes" id="UP001054846"/>
    </source>
</evidence>
<organism evidence="2 3">
    <name type="scientific">Gloeobacter morelensis MG652769</name>
    <dbReference type="NCBI Taxonomy" id="2781736"/>
    <lineage>
        <taxon>Bacteria</taxon>
        <taxon>Bacillati</taxon>
        <taxon>Cyanobacteriota</taxon>
        <taxon>Cyanophyceae</taxon>
        <taxon>Gloeobacterales</taxon>
        <taxon>Gloeobacteraceae</taxon>
        <taxon>Gloeobacter</taxon>
        <taxon>Gloeobacter morelensis</taxon>
    </lineage>
</organism>
<evidence type="ECO:0000256" key="1">
    <source>
        <dbReference type="SAM" id="SignalP"/>
    </source>
</evidence>
<dbReference type="RefSeq" id="WP_230842729.1">
    <property type="nucleotide sequence ID" value="NZ_CP063845.1"/>
</dbReference>
<feature type="chain" id="PRO_5046446423" evidence="1">
    <location>
        <begin position="25"/>
        <end position="175"/>
    </location>
</feature>
<name>A0ABY3PP81_9CYAN</name>
<proteinExistence type="predicted"/>
<protein>
    <submittedName>
        <fullName evidence="2">Uncharacterized protein</fullName>
    </submittedName>
</protein>
<evidence type="ECO:0000313" key="2">
    <source>
        <dbReference type="EMBL" id="UFP95503.1"/>
    </source>
</evidence>
<sequence>MMRTPWPTLALATWLALAPVPATAAPVITVERLAERLTEALPSYVNRAYTRERVPGNLVLTSNPRLTPAAGDAVAIQFLTLDRFLQKGELFPVLVERTVVVAPSGGKWWLSDVRSVFRSIPEELDGKLGPYLEDIPVAQDSPPALAGLPPYIALESAFAQAVTTWLRDVQLPERK</sequence>
<accession>A0ABY3PP81</accession>
<feature type="signal peptide" evidence="1">
    <location>
        <begin position="1"/>
        <end position="24"/>
    </location>
</feature>
<reference evidence="2 3" key="1">
    <citation type="journal article" date="2021" name="Genome Biol. Evol.">
        <title>Complete Genome Sequencing of a Novel Gloeobacter Species from a Waterfall Cave in Mexico.</title>
        <authorList>
            <person name="Saw J.H."/>
            <person name="Cardona T."/>
            <person name="Montejano G."/>
        </authorList>
    </citation>
    <scope>NUCLEOTIDE SEQUENCE [LARGE SCALE GENOMIC DNA]</scope>
    <source>
        <strain evidence="2">MG652769</strain>
    </source>
</reference>